<dbReference type="EMBL" id="JAELYA010000008">
    <property type="protein sequence ID" value="MBO3277462.1"/>
    <property type="molecule type" value="Genomic_DNA"/>
</dbReference>
<dbReference type="Proteomes" id="UP000669060">
    <property type="component" value="Unassembled WGS sequence"/>
</dbReference>
<keyword evidence="2" id="KW-1185">Reference proteome</keyword>
<name>A0ABS3TUX2_9PSED</name>
<evidence type="ECO:0000313" key="1">
    <source>
        <dbReference type="EMBL" id="MBO3277462.1"/>
    </source>
</evidence>
<comment type="caution">
    <text evidence="1">The sequence shown here is derived from an EMBL/GenBank/DDBJ whole genome shotgun (WGS) entry which is preliminary data.</text>
</comment>
<sequence>MTDYERLIECYLDFAKRLRSKNDSDETENRPWLECLRVEFWYSGLKQRTGIQSAYGLELHFEGDSFKRNSNGTIRHYRSKWSSYEKHLFTPRAATLERVEQLAPGSTYDLNHPLWTVMSEFNADTPLDFSAVLRSLSPDTLAILFQVEHLGCSTYSVRASSNQLLLDKLERRASLDALTALIVLLLEAKKLNQPAFALSAAKSINNVLFMISIELASRNVAQQLIDWIIEHILPLGTPSHLKITMAGEDYVHASLHLNLMVYQDSKRRQQCLSWAQRVKIMNQLLSGRMGLDVCYAMQPSYKLGVDESKISAELLHTFLRSTALWQWAWDGIEEGRIERFPPADLLIASFPTKR</sequence>
<evidence type="ECO:0000313" key="2">
    <source>
        <dbReference type="Proteomes" id="UP000669060"/>
    </source>
</evidence>
<reference evidence="1 2" key="1">
    <citation type="submission" date="2020-12" db="EMBL/GenBank/DDBJ databases">
        <title>Pseudomonas schmalbachii sp. nov. isolated from millipede gut.</title>
        <authorList>
            <person name="Shelomi M."/>
        </authorList>
    </citation>
    <scope>NUCLEOTIDE SEQUENCE [LARGE SCALE GENOMIC DNA]</scope>
    <source>
        <strain evidence="1 2">Milli4</strain>
    </source>
</reference>
<accession>A0ABS3TUX2</accession>
<protein>
    <submittedName>
        <fullName evidence="1">Uncharacterized protein</fullName>
    </submittedName>
</protein>
<dbReference type="RefSeq" id="WP_208315760.1">
    <property type="nucleotide sequence ID" value="NZ_JAELYA010000008.1"/>
</dbReference>
<proteinExistence type="predicted"/>
<gene>
    <name evidence="1" type="ORF">JFY56_19790</name>
</gene>
<organism evidence="1 2">
    <name type="scientific">Pseudomonas schmalbachii</name>
    <dbReference type="NCBI Taxonomy" id="2816993"/>
    <lineage>
        <taxon>Bacteria</taxon>
        <taxon>Pseudomonadati</taxon>
        <taxon>Pseudomonadota</taxon>
        <taxon>Gammaproteobacteria</taxon>
        <taxon>Pseudomonadales</taxon>
        <taxon>Pseudomonadaceae</taxon>
        <taxon>Pseudomonas</taxon>
    </lineage>
</organism>